<sequence>MIQRPAYYEQLRPFIGKNIIKVLVGVRRSGKSTILDQLHERMLQDGVAVDNTLHLKFESRDYAHISNGGELMDYVAEHVDKSRPVRLFLDEIQEVEGWEKALRSFMVDYDADIYITGSNAYVLSSDLATYITGRYVTIEVFPLSFAEFCPAWREARGGDERAAFRAYLAQGGFPFQSELAFDEDASLKYLEDLFSTILLKDVVKRNNVRDIDMLERIVRYAIAEEGHLLNVKNVADYLKSERRKVSQETVASYLQGAQRAYMLYRVPKEDAVGKKILSFGEKDYVVDQGLRQALGMDNAAGIDQVLENVVCMELLRRGYRLTVGKVGDVEVDFIARKDGATEYFQVTYLLADERTRDREFGALEALRDNYPKTVLSLDEFPYSRNGVQGRNLIDWLLDV</sequence>
<dbReference type="InterPro" id="IPR027417">
    <property type="entry name" value="P-loop_NTPase"/>
</dbReference>
<dbReference type="SUPFAM" id="SSF52540">
    <property type="entry name" value="P-loop containing nucleoside triphosphate hydrolases"/>
    <property type="match status" value="1"/>
</dbReference>
<organism evidence="3 4">
    <name type="scientific">Bifidobacterium erythrocebi</name>
    <dbReference type="NCBI Taxonomy" id="2675325"/>
    <lineage>
        <taxon>Bacteria</taxon>
        <taxon>Bacillati</taxon>
        <taxon>Actinomycetota</taxon>
        <taxon>Actinomycetes</taxon>
        <taxon>Bifidobacteriales</taxon>
        <taxon>Bifidobacteriaceae</taxon>
        <taxon>Bifidobacterium</taxon>
    </lineage>
</organism>
<dbReference type="Pfam" id="PF13173">
    <property type="entry name" value="AAA_14"/>
    <property type="match status" value="1"/>
</dbReference>
<dbReference type="Pfam" id="PF13635">
    <property type="entry name" value="DUF4143"/>
    <property type="match status" value="1"/>
</dbReference>
<evidence type="ECO:0000313" key="4">
    <source>
        <dbReference type="Proteomes" id="UP000529710"/>
    </source>
</evidence>
<dbReference type="RefSeq" id="WP_169080732.1">
    <property type="nucleotide sequence ID" value="NZ_JAAIIF010000014.1"/>
</dbReference>
<evidence type="ECO:0000259" key="2">
    <source>
        <dbReference type="Pfam" id="PF13635"/>
    </source>
</evidence>
<feature type="domain" description="DUF4143" evidence="2">
    <location>
        <begin position="200"/>
        <end position="344"/>
    </location>
</feature>
<reference evidence="3 4" key="1">
    <citation type="submission" date="2020-02" db="EMBL/GenBank/DDBJ databases">
        <title>Characterization of phylogenetic diversity of novel bifidobacterial species isolated in Czech ZOOs.</title>
        <authorList>
            <person name="Lugli G.A."/>
            <person name="Vera N.B."/>
            <person name="Ventura M."/>
        </authorList>
    </citation>
    <scope>NUCLEOTIDE SEQUENCE [LARGE SCALE GENOMIC DNA]</scope>
    <source>
        <strain evidence="3 4">DSM 109960</strain>
    </source>
</reference>
<gene>
    <name evidence="3" type="ORF">G1C98_1586</name>
</gene>
<evidence type="ECO:0000313" key="3">
    <source>
        <dbReference type="EMBL" id="NMM96850.1"/>
    </source>
</evidence>
<dbReference type="EMBL" id="JAAIIF010000014">
    <property type="protein sequence ID" value="NMM96850.1"/>
    <property type="molecule type" value="Genomic_DNA"/>
</dbReference>
<dbReference type="InterPro" id="IPR041682">
    <property type="entry name" value="AAA_14"/>
</dbReference>
<dbReference type="AlphaFoldDB" id="A0A7Y0EUU6"/>
<protein>
    <submittedName>
        <fullName evidence="3">ATPase</fullName>
    </submittedName>
</protein>
<name>A0A7Y0EUU6_9BIFI</name>
<dbReference type="PANTHER" id="PTHR33295">
    <property type="entry name" value="ATPASE"/>
    <property type="match status" value="1"/>
</dbReference>
<dbReference type="Proteomes" id="UP000529710">
    <property type="component" value="Unassembled WGS sequence"/>
</dbReference>
<comment type="caution">
    <text evidence="3">The sequence shown here is derived from an EMBL/GenBank/DDBJ whole genome shotgun (WGS) entry which is preliminary data.</text>
</comment>
<dbReference type="InterPro" id="IPR025420">
    <property type="entry name" value="DUF4143"/>
</dbReference>
<proteinExistence type="predicted"/>
<dbReference type="PANTHER" id="PTHR33295:SF20">
    <property type="entry name" value="ATPASE"/>
    <property type="match status" value="1"/>
</dbReference>
<accession>A0A7Y0EUU6</accession>
<evidence type="ECO:0000259" key="1">
    <source>
        <dbReference type="Pfam" id="PF13173"/>
    </source>
</evidence>
<feature type="domain" description="AAA" evidence="1">
    <location>
        <begin position="19"/>
        <end position="149"/>
    </location>
</feature>
<keyword evidence="4" id="KW-1185">Reference proteome</keyword>